<dbReference type="EMBL" id="AP009153">
    <property type="protein sequence ID" value="BAH39285.1"/>
    <property type="molecule type" value="Genomic_DNA"/>
</dbReference>
<gene>
    <name evidence="2" type="ordered locus">GAU_2243</name>
</gene>
<accession>C1A9V8</accession>
<feature type="region of interest" description="Disordered" evidence="1">
    <location>
        <begin position="1"/>
        <end position="22"/>
    </location>
</feature>
<dbReference type="KEGG" id="gau:GAU_2243"/>
<keyword evidence="3" id="KW-1185">Reference proteome</keyword>
<dbReference type="AlphaFoldDB" id="C1A9V8"/>
<reference evidence="3" key="1">
    <citation type="submission" date="2006-03" db="EMBL/GenBank/DDBJ databases">
        <title>Complete genome sequence of Gemmatimonas aurantiaca T-27 that represents a novel phylum Gemmatimonadetes.</title>
        <authorList>
            <person name="Takasaki K."/>
            <person name="Ichikawa N."/>
            <person name="Miura H."/>
            <person name="Matsushita S."/>
            <person name="Watanabe Y."/>
            <person name="Oguchi A."/>
            <person name="Ankai A."/>
            <person name="Yashiro I."/>
            <person name="Takahashi M."/>
            <person name="Terui Y."/>
            <person name="Fukui S."/>
            <person name="Yokoyama H."/>
            <person name="Tanikawa S."/>
            <person name="Hanada S."/>
            <person name="Kamagata Y."/>
            <person name="Fujita N."/>
        </authorList>
    </citation>
    <scope>NUCLEOTIDE SEQUENCE [LARGE SCALE GENOMIC DNA]</scope>
    <source>
        <strain evidence="3">T-27 / DSM 14586 / JCM 11422 / NBRC 100505</strain>
    </source>
</reference>
<evidence type="ECO:0000313" key="3">
    <source>
        <dbReference type="Proteomes" id="UP000002209"/>
    </source>
</evidence>
<sequence length="122" mass="13032">MGKRLPRESTPLSVESVPLSGESAPYTSAQVALLLRCAQAAAIAHELYQHHQGVAEAVEIGDADWTDDDVAIAHDRYYHAMDDLSVTIADLASIVSPTPVASAMDRGLPLPRITRDEAPEVG</sequence>
<organism evidence="2 3">
    <name type="scientific">Gemmatimonas aurantiaca (strain DSM 14586 / JCM 11422 / NBRC 100505 / T-27)</name>
    <dbReference type="NCBI Taxonomy" id="379066"/>
    <lineage>
        <taxon>Bacteria</taxon>
        <taxon>Pseudomonadati</taxon>
        <taxon>Gemmatimonadota</taxon>
        <taxon>Gemmatimonadia</taxon>
        <taxon>Gemmatimonadales</taxon>
        <taxon>Gemmatimonadaceae</taxon>
        <taxon>Gemmatimonas</taxon>
    </lineage>
</organism>
<dbReference type="STRING" id="379066.GAU_2243"/>
<proteinExistence type="predicted"/>
<dbReference type="Proteomes" id="UP000002209">
    <property type="component" value="Chromosome"/>
</dbReference>
<evidence type="ECO:0000313" key="2">
    <source>
        <dbReference type="EMBL" id="BAH39285.1"/>
    </source>
</evidence>
<dbReference type="HOGENOM" id="CLU_2023391_0_0_0"/>
<name>C1A9V8_GEMAT</name>
<evidence type="ECO:0000256" key="1">
    <source>
        <dbReference type="SAM" id="MobiDB-lite"/>
    </source>
</evidence>
<protein>
    <submittedName>
        <fullName evidence="2">Uncharacterized protein</fullName>
    </submittedName>
</protein>